<sequence length="139" mass="15717">LRHTLQLKIQIIYGPRSINCLAIADPESDRVEKNSRGQRVCNPLRAAGEREVPHHRHHCPPTFPFSPSLCSWSRLPSIPLRSSGSLFPPPPPLPCHPFSFSLLPSFSSSSPLSVIFLPFFISWWSSHFVLIVCWIIPLE</sequence>
<keyword evidence="1" id="KW-1133">Transmembrane helix</keyword>
<protein>
    <submittedName>
        <fullName evidence="2">Uncharacterized protein</fullName>
    </submittedName>
</protein>
<dbReference type="RefSeq" id="XP_025519252.1">
    <property type="nucleotide sequence ID" value="XM_025656796.1"/>
</dbReference>
<accession>A0A8G1RDL0</accession>
<dbReference type="EMBL" id="KZ825056">
    <property type="protein sequence ID" value="RAH61330.1"/>
    <property type="molecule type" value="Genomic_DNA"/>
</dbReference>
<evidence type="ECO:0000256" key="1">
    <source>
        <dbReference type="SAM" id="Phobius"/>
    </source>
</evidence>
<name>A0A8G1RDL0_9EURO</name>
<gene>
    <name evidence="2" type="ORF">BO85DRAFT_391130</name>
</gene>
<reference evidence="2 3" key="1">
    <citation type="submission" date="2018-02" db="EMBL/GenBank/DDBJ databases">
        <title>The genomes of Aspergillus section Nigri reveals drivers in fungal speciation.</title>
        <authorList>
            <consortium name="DOE Joint Genome Institute"/>
            <person name="Vesth T.C."/>
            <person name="Nybo J."/>
            <person name="Theobald S."/>
            <person name="Brandl J."/>
            <person name="Frisvad J.C."/>
            <person name="Nielsen K.F."/>
            <person name="Lyhne E.K."/>
            <person name="Kogle M.E."/>
            <person name="Kuo A."/>
            <person name="Riley R."/>
            <person name="Clum A."/>
            <person name="Nolan M."/>
            <person name="Lipzen A."/>
            <person name="Salamov A."/>
            <person name="Henrissat B."/>
            <person name="Wiebenga A."/>
            <person name="De vries R.P."/>
            <person name="Grigoriev I.V."/>
            <person name="Mortensen U.H."/>
            <person name="Andersen M.R."/>
            <person name="Baker S.E."/>
        </authorList>
    </citation>
    <scope>NUCLEOTIDE SEQUENCE [LARGE SCALE GENOMIC DNA]</scope>
    <source>
        <strain evidence="2 3">CBS 112811</strain>
    </source>
</reference>
<keyword evidence="3" id="KW-1185">Reference proteome</keyword>
<evidence type="ECO:0000313" key="3">
    <source>
        <dbReference type="Proteomes" id="UP000249526"/>
    </source>
</evidence>
<proteinExistence type="predicted"/>
<keyword evidence="1" id="KW-0472">Membrane</keyword>
<dbReference type="Proteomes" id="UP000249526">
    <property type="component" value="Unassembled WGS sequence"/>
</dbReference>
<feature type="non-terminal residue" evidence="2">
    <location>
        <position position="1"/>
    </location>
</feature>
<dbReference type="AlphaFoldDB" id="A0A8G1RDL0"/>
<keyword evidence="1" id="KW-0812">Transmembrane</keyword>
<evidence type="ECO:0000313" key="2">
    <source>
        <dbReference type="EMBL" id="RAH61330.1"/>
    </source>
</evidence>
<organism evidence="2 3">
    <name type="scientific">Aspergillus piperis CBS 112811</name>
    <dbReference type="NCBI Taxonomy" id="1448313"/>
    <lineage>
        <taxon>Eukaryota</taxon>
        <taxon>Fungi</taxon>
        <taxon>Dikarya</taxon>
        <taxon>Ascomycota</taxon>
        <taxon>Pezizomycotina</taxon>
        <taxon>Eurotiomycetes</taxon>
        <taxon>Eurotiomycetidae</taxon>
        <taxon>Eurotiales</taxon>
        <taxon>Aspergillaceae</taxon>
        <taxon>Aspergillus</taxon>
        <taxon>Aspergillus subgen. Circumdati</taxon>
    </lineage>
</organism>
<dbReference type="GeneID" id="37160198"/>
<feature type="transmembrane region" description="Helical" evidence="1">
    <location>
        <begin position="114"/>
        <end position="137"/>
    </location>
</feature>